<gene>
    <name evidence="1" type="ORF">A9Q93_02245</name>
</gene>
<dbReference type="Proteomes" id="UP000196102">
    <property type="component" value="Unassembled WGS sequence"/>
</dbReference>
<reference evidence="2" key="1">
    <citation type="journal article" date="2017" name="Proc. Natl. Acad. Sci. U.S.A.">
        <title>Simulation of Deepwater Horizon oil plume reveals substrate specialization within a complex community of hydrocarbon-degraders.</title>
        <authorList>
            <person name="Hu P."/>
            <person name="Dubinsky E.A."/>
            <person name="Probst A.J."/>
            <person name="Wang J."/>
            <person name="Sieber C.M.K."/>
            <person name="Tom L.M."/>
            <person name="Gardinali P."/>
            <person name="Banfield J.F."/>
            <person name="Atlas R.M."/>
            <person name="Andersen G.L."/>
        </authorList>
    </citation>
    <scope>NUCLEOTIDE SEQUENCE [LARGE SCALE GENOMIC DNA]</scope>
</reference>
<evidence type="ECO:0000313" key="1">
    <source>
        <dbReference type="EMBL" id="OUS19773.1"/>
    </source>
</evidence>
<dbReference type="InterPro" id="IPR046219">
    <property type="entry name" value="DUF6252"/>
</dbReference>
<evidence type="ECO:0000313" key="2">
    <source>
        <dbReference type="Proteomes" id="UP000196102"/>
    </source>
</evidence>
<comment type="caution">
    <text evidence="1">The sequence shown here is derived from an EMBL/GenBank/DDBJ whole genome shotgun (WGS) entry which is preliminary data.</text>
</comment>
<dbReference type="EMBL" id="MAAX01000036">
    <property type="protein sequence ID" value="OUS19773.1"/>
    <property type="molecule type" value="Genomic_DNA"/>
</dbReference>
<organism evidence="1 2">
    <name type="scientific">Nonlabens dokdonensis</name>
    <dbReference type="NCBI Taxonomy" id="328515"/>
    <lineage>
        <taxon>Bacteria</taxon>
        <taxon>Pseudomonadati</taxon>
        <taxon>Bacteroidota</taxon>
        <taxon>Flavobacteriia</taxon>
        <taxon>Flavobacteriales</taxon>
        <taxon>Flavobacteriaceae</taxon>
        <taxon>Nonlabens</taxon>
    </lineage>
</organism>
<dbReference type="Pfam" id="PF19765">
    <property type="entry name" value="DUF6252"/>
    <property type="match status" value="2"/>
</dbReference>
<evidence type="ECO:0008006" key="3">
    <source>
        <dbReference type="Google" id="ProtNLM"/>
    </source>
</evidence>
<name>A0A1Z8BB07_9FLAO</name>
<proteinExistence type="predicted"/>
<dbReference type="AlphaFoldDB" id="A0A1Z8BB07"/>
<protein>
    <recommendedName>
        <fullName evidence="3">30S ribosomal protein S16</fullName>
    </recommendedName>
</protein>
<dbReference type="RefSeq" id="WP_303685760.1">
    <property type="nucleotide sequence ID" value="NZ_CAJXYO010000018.1"/>
</dbReference>
<accession>A0A1Z8BB07</accession>
<dbReference type="PROSITE" id="PS51257">
    <property type="entry name" value="PROKAR_LIPOPROTEIN"/>
    <property type="match status" value="1"/>
</dbReference>
<sequence length="277" mass="28770">MRTIGIYLIIALAVFSFISCEENLDDDNVPALQAVRNGEFFRSDRMSATVNADGSLSLFGQTPLETLELRLEDDSVGTYRLGSGSQSEAIYIFNGADTFSTSFGNGTGEVRLTSVNELSGVTGEFSFVSYLANNADSLYMRRGVIFQVPFGTALGNGAGGSVSNSFNATIDGNNLNPTLVNGVASGGILAITGSNGNGSIILTLPDDITMGTYTLGGAATTYSAAYVDGANVAEAVSGDLNITAVDSANNTITGTFSFMTGPPNNFNITNGSFSISY</sequence>